<dbReference type="InterPro" id="IPR015351">
    <property type="entry name" value="RBP-J/Cbf11/Cbf12_DNA-bd"/>
</dbReference>
<dbReference type="Gene3D" id="2.60.40.1450">
    <property type="entry name" value="LAG1, DNA binding domain"/>
    <property type="match status" value="1"/>
</dbReference>
<keyword evidence="5" id="KW-0804">Transcription</keyword>
<feature type="domain" description="Beta-trefoil DNA-binding" evidence="9">
    <location>
        <begin position="645"/>
        <end position="1034"/>
    </location>
</feature>
<dbReference type="GO" id="GO:0001228">
    <property type="term" value="F:DNA-binding transcription activator activity, RNA polymerase II-specific"/>
    <property type="evidence" value="ECO:0007669"/>
    <property type="project" value="InterPro"/>
</dbReference>
<dbReference type="Gene3D" id="2.60.40.10">
    <property type="entry name" value="Immunoglobulins"/>
    <property type="match status" value="1"/>
</dbReference>
<comment type="similarity">
    <text evidence="2">Belongs to the Su(H) family.</text>
</comment>
<feature type="region of interest" description="Disordered" evidence="7">
    <location>
        <begin position="1065"/>
        <end position="1119"/>
    </location>
</feature>
<evidence type="ECO:0000256" key="7">
    <source>
        <dbReference type="SAM" id="MobiDB-lite"/>
    </source>
</evidence>
<accession>A0AAD7UTC0</accession>
<feature type="compositionally biased region" description="Pro residues" evidence="7">
    <location>
        <begin position="1076"/>
        <end position="1086"/>
    </location>
</feature>
<dbReference type="GO" id="GO:0005634">
    <property type="term" value="C:nucleus"/>
    <property type="evidence" value="ECO:0007669"/>
    <property type="project" value="UniProtKB-SubCell"/>
</dbReference>
<evidence type="ECO:0000256" key="2">
    <source>
        <dbReference type="ARBA" id="ARBA00009704"/>
    </source>
</evidence>
<proteinExistence type="inferred from homology"/>
<dbReference type="SUPFAM" id="SSF110217">
    <property type="entry name" value="DNA-binding protein LAG-1 (CSL)"/>
    <property type="match status" value="1"/>
</dbReference>
<comment type="subcellular location">
    <subcellularLocation>
        <location evidence="1">Nucleus</location>
    </subcellularLocation>
</comment>
<keyword evidence="11" id="KW-1185">Reference proteome</keyword>
<dbReference type="SMART" id="SM01268">
    <property type="entry name" value="BTD"/>
    <property type="match status" value="1"/>
</dbReference>
<reference evidence="10 11" key="1">
    <citation type="submission" date="2023-03" db="EMBL/GenBank/DDBJ databases">
        <title>Genome sequence of Lichtheimia ornata CBS 291.66.</title>
        <authorList>
            <person name="Mohabir J.T."/>
            <person name="Shea T.P."/>
            <person name="Kurbessoian T."/>
            <person name="Berby B."/>
            <person name="Fontaine J."/>
            <person name="Livny J."/>
            <person name="Gnirke A."/>
            <person name="Stajich J.E."/>
            <person name="Cuomo C.A."/>
        </authorList>
    </citation>
    <scope>NUCLEOTIDE SEQUENCE [LARGE SCALE GENOMIC DNA]</scope>
    <source>
        <strain evidence="10">CBS 291.66</strain>
    </source>
</reference>
<evidence type="ECO:0000313" key="10">
    <source>
        <dbReference type="EMBL" id="KAJ8652110.1"/>
    </source>
</evidence>
<dbReference type="RefSeq" id="XP_058337024.1">
    <property type="nucleotide sequence ID" value="XM_058492201.1"/>
</dbReference>
<feature type="region of interest" description="Disordered" evidence="7">
    <location>
        <begin position="150"/>
        <end position="172"/>
    </location>
</feature>
<feature type="domain" description="RBP-J/Cbf11/Cbf12 DNA binding" evidence="8">
    <location>
        <begin position="446"/>
        <end position="644"/>
    </location>
</feature>
<feature type="compositionally biased region" description="Gly residues" evidence="7">
    <location>
        <begin position="206"/>
        <end position="215"/>
    </location>
</feature>
<dbReference type="SUPFAM" id="SSF81296">
    <property type="entry name" value="E set domains"/>
    <property type="match status" value="1"/>
</dbReference>
<dbReference type="GO" id="GO:0000978">
    <property type="term" value="F:RNA polymerase II cis-regulatory region sequence-specific DNA binding"/>
    <property type="evidence" value="ECO:0007669"/>
    <property type="project" value="InterPro"/>
</dbReference>
<sequence>MTEHSIKAEDDTGADPSSSMINSSSCNIPSPMLGSGRKRKQDLQYPGNGSFTTSDSWPTTTTTTTSVDGNNPTTSFEYPPISSWSSSSSNTQQYKHSSLLHDDHPHDTPLIVDEHHHQGSPLSFEFLPSSNDFRTSNSDQHASLFELPALQHDPGDVNNTSSSGGPSSLRHQPLRLTDLATLNERNQQHLIQSWVGGGDNQSNSSGEGGRAGGVLEGASSVTQRHSPGNTTPSLFSPSFLESLQQDDDRSPHPQQHEFMQQQDHPHHPHSAGFALHHHHHQQQQQQDWSQHDHTFPEFATPNFSVDTMMPDRARTNSHNDSLHFFASSSTSTTSTPPPPLSPTRSLSSPSPMYGRLSNLSLRSRPNSANSNTQQLPPPTIPEEDDYSRTVSSAYDISRQFKGTGGSGGLVTASARMLHNNANAARLRPIINSYLQSPDPAAAGEKMVIIMTSKVAQKSYGTEKRFLCPPPTAILVGTSWWNKGYNEHDRLEHSPPSLTVCISGEATSQTGQVEWYSTTGKTLGQTGQQHHHPKTNTSPTTTSPPNSRSDPATAAAAAANRFRSNSMTATTSGVDWQHNHDMEPVAAGRCVAKNLYINDADEKRKRVECLVRIQTGGNVLGTLASKGIKVISKPSKKRQSVKNMELCIHHGTTVSLFNRIRSQTVSTKYLGVQCGNAAFTVPGYNETGGNGGGDKEGTCFVARTTSWDPFVIWIVDTTRAPGEIQQQENESPEAYIGGGASSITHNSNIAYPPPPAIAMRNTGDQPLAIHYNQHIVLQCLTTGLVSPVMIIRKVDKASTVLGGARCGPDGMGHAAGGAAAGGGEYGDEALGDPVSQLHKVALQIVQDPSQAVVSHQHQQAALNSMGDPTSPNGWMMPRSTHPITYLACLNDMVGMHKTIDSRKPVSIPTTQQPNSFMAATAAAMGATDTSSPSSSSPYYHPWHDITSQEEGKVVRKRRVSTDHAFFNDPLSNNNNGNDEMSMFRRRVNSLGDDSFFRARHQQEPRRGRRMSVASVGSTGSSSSTSNNSMSLGAFWCEDVSDAAVWTIVGTDCATYKFWSPHAASTESSTMASENTPSPSPPPPPQPPSSSTHIPFPSLNDYTVNGDDKKQDNNNNSNNLTMTLHGENFTRDMQVWFADVKAPHLEYRGRELCLCHLPPRHELVTSLHLDHGPEGGFQLPILLVRGDGAIVYKTNHYYRFG</sequence>
<dbReference type="InterPro" id="IPR008967">
    <property type="entry name" value="p53-like_TF_DNA-bd_sf"/>
</dbReference>
<feature type="compositionally biased region" description="Low complexity" evidence="7">
    <location>
        <begin position="52"/>
        <end position="74"/>
    </location>
</feature>
<feature type="compositionally biased region" description="Basic and acidic residues" evidence="7">
    <location>
        <begin position="246"/>
        <end position="255"/>
    </location>
</feature>
<gene>
    <name evidence="10" type="ORF">O0I10_012261</name>
</gene>
<dbReference type="InterPro" id="IPR040159">
    <property type="entry name" value="CLS_fam"/>
</dbReference>
<dbReference type="Pfam" id="PF09271">
    <property type="entry name" value="LAG1-DNAbind"/>
    <property type="match status" value="1"/>
</dbReference>
<evidence type="ECO:0000256" key="4">
    <source>
        <dbReference type="ARBA" id="ARBA00023125"/>
    </source>
</evidence>
<dbReference type="SUPFAM" id="SSF49417">
    <property type="entry name" value="p53-like transcription factors"/>
    <property type="match status" value="2"/>
</dbReference>
<dbReference type="Pfam" id="PF20144">
    <property type="entry name" value="TIG_SUH"/>
    <property type="match status" value="1"/>
</dbReference>
<protein>
    <recommendedName>
        <fullName evidence="12">LAG1-DNAbind-domain-containing protein</fullName>
    </recommendedName>
</protein>
<dbReference type="InterPro" id="IPR014756">
    <property type="entry name" value="Ig_E-set"/>
</dbReference>
<dbReference type="EMBL" id="JARTCD010000118">
    <property type="protein sequence ID" value="KAJ8652110.1"/>
    <property type="molecule type" value="Genomic_DNA"/>
</dbReference>
<feature type="compositionally biased region" description="Polar residues" evidence="7">
    <location>
        <begin position="157"/>
        <end position="170"/>
    </location>
</feature>
<feature type="region of interest" description="Disordered" evidence="7">
    <location>
        <begin position="521"/>
        <end position="564"/>
    </location>
</feature>
<organism evidence="10 11">
    <name type="scientific">Lichtheimia ornata</name>
    <dbReference type="NCBI Taxonomy" id="688661"/>
    <lineage>
        <taxon>Eukaryota</taxon>
        <taxon>Fungi</taxon>
        <taxon>Fungi incertae sedis</taxon>
        <taxon>Mucoromycota</taxon>
        <taxon>Mucoromycotina</taxon>
        <taxon>Mucoromycetes</taxon>
        <taxon>Mucorales</taxon>
        <taxon>Lichtheimiaceae</taxon>
        <taxon>Lichtheimia</taxon>
    </lineage>
</organism>
<feature type="compositionally biased region" description="Low complexity" evidence="7">
    <location>
        <begin position="342"/>
        <end position="371"/>
    </location>
</feature>
<feature type="compositionally biased region" description="Low complexity" evidence="7">
    <location>
        <begin position="534"/>
        <end position="558"/>
    </location>
</feature>
<evidence type="ECO:0000259" key="9">
    <source>
        <dbReference type="SMART" id="SM01268"/>
    </source>
</evidence>
<dbReference type="InterPro" id="IPR037095">
    <property type="entry name" value="RBP-J/Cbf11_DNA-bd_sf"/>
</dbReference>
<evidence type="ECO:0000313" key="11">
    <source>
        <dbReference type="Proteomes" id="UP001234581"/>
    </source>
</evidence>
<keyword evidence="3" id="KW-0805">Transcription regulation</keyword>
<feature type="compositionally biased region" description="Low complexity" evidence="7">
    <location>
        <begin position="1009"/>
        <end position="1026"/>
    </location>
</feature>
<keyword evidence="4" id="KW-0238">DNA-binding</keyword>
<evidence type="ECO:0000256" key="5">
    <source>
        <dbReference type="ARBA" id="ARBA00023163"/>
    </source>
</evidence>
<dbReference type="AlphaFoldDB" id="A0AAD7UTC0"/>
<feature type="compositionally biased region" description="Low complexity" evidence="7">
    <location>
        <begin position="17"/>
        <end position="32"/>
    </location>
</feature>
<feature type="region of interest" description="Disordered" evidence="7">
    <location>
        <begin position="243"/>
        <end position="388"/>
    </location>
</feature>
<evidence type="ECO:0008006" key="12">
    <source>
        <dbReference type="Google" id="ProtNLM"/>
    </source>
</evidence>
<evidence type="ECO:0000256" key="3">
    <source>
        <dbReference type="ARBA" id="ARBA00023015"/>
    </source>
</evidence>
<dbReference type="PANTHER" id="PTHR10665">
    <property type="entry name" value="RECOMBINING BINDING PROTEIN SUPPRESSOR OF HAIRLESS"/>
    <property type="match status" value="1"/>
</dbReference>
<dbReference type="GeneID" id="83219642"/>
<dbReference type="Proteomes" id="UP001234581">
    <property type="component" value="Unassembled WGS sequence"/>
</dbReference>
<evidence type="ECO:0000259" key="8">
    <source>
        <dbReference type="SMART" id="SM01267"/>
    </source>
</evidence>
<dbReference type="InterPro" id="IPR036358">
    <property type="entry name" value="BTD_sf"/>
</dbReference>
<feature type="region of interest" description="Disordered" evidence="7">
    <location>
        <begin position="1"/>
        <end position="104"/>
    </location>
</feature>
<name>A0AAD7UTC0_9FUNG</name>
<evidence type="ECO:0000256" key="1">
    <source>
        <dbReference type="ARBA" id="ARBA00004123"/>
    </source>
</evidence>
<evidence type="ECO:0000256" key="6">
    <source>
        <dbReference type="ARBA" id="ARBA00023242"/>
    </source>
</evidence>
<keyword evidence="6" id="KW-0539">Nucleus</keyword>
<feature type="region of interest" description="Disordered" evidence="7">
    <location>
        <begin position="194"/>
        <end position="215"/>
    </location>
</feature>
<feature type="region of interest" description="Disordered" evidence="7">
    <location>
        <begin position="997"/>
        <end position="1026"/>
    </location>
</feature>
<comment type="caution">
    <text evidence="10">The sequence shown here is derived from an EMBL/GenBank/DDBJ whole genome shotgun (WGS) entry which is preliminary data.</text>
</comment>
<dbReference type="InterPro" id="IPR038007">
    <property type="entry name" value="RBP-Jkappa_IPT"/>
</dbReference>
<dbReference type="InterPro" id="IPR015350">
    <property type="entry name" value="Beta-trefoil_DNA-bd_dom"/>
</dbReference>
<dbReference type="SMART" id="SM01267">
    <property type="entry name" value="LAG1_DNAbind"/>
    <property type="match status" value="1"/>
</dbReference>
<dbReference type="InterPro" id="IPR013783">
    <property type="entry name" value="Ig-like_fold"/>
</dbReference>
<feature type="compositionally biased region" description="Basic and acidic residues" evidence="7">
    <location>
        <begin position="1"/>
        <end position="10"/>
    </location>
</feature>